<dbReference type="Proteomes" id="UP000000311">
    <property type="component" value="Unassembled WGS sequence"/>
</dbReference>
<feature type="region of interest" description="Disordered" evidence="1">
    <location>
        <begin position="1"/>
        <end position="74"/>
    </location>
</feature>
<sequence>MDLDECNKDKGIQMRKTEEKEYAAKQEEKEEEENEEKKEEDKKVVEEEIPNADRREGTPPLARAMPCRDRPVEC</sequence>
<evidence type="ECO:0000256" key="1">
    <source>
        <dbReference type="SAM" id="MobiDB-lite"/>
    </source>
</evidence>
<feature type="compositionally biased region" description="Basic and acidic residues" evidence="1">
    <location>
        <begin position="1"/>
        <end position="28"/>
    </location>
</feature>
<feature type="compositionally biased region" description="Basic and acidic residues" evidence="1">
    <location>
        <begin position="35"/>
        <end position="57"/>
    </location>
</feature>
<evidence type="ECO:0000313" key="2">
    <source>
        <dbReference type="EMBL" id="EFN63622.1"/>
    </source>
</evidence>
<dbReference type="InParanoid" id="E2ASF6"/>
<dbReference type="AlphaFoldDB" id="E2ASF6"/>
<dbReference type="EMBL" id="GL442298">
    <property type="protein sequence ID" value="EFN63622.1"/>
    <property type="molecule type" value="Genomic_DNA"/>
</dbReference>
<accession>E2ASF6</accession>
<protein>
    <submittedName>
        <fullName evidence="2">Uncharacterized protein</fullName>
    </submittedName>
</protein>
<proteinExistence type="predicted"/>
<keyword evidence="3" id="KW-1185">Reference proteome</keyword>
<gene>
    <name evidence="2" type="ORF">EAG_07400</name>
</gene>
<evidence type="ECO:0000313" key="3">
    <source>
        <dbReference type="Proteomes" id="UP000000311"/>
    </source>
</evidence>
<reference evidence="2 3" key="1">
    <citation type="journal article" date="2010" name="Science">
        <title>Genomic comparison of the ants Camponotus floridanus and Harpegnathos saltator.</title>
        <authorList>
            <person name="Bonasio R."/>
            <person name="Zhang G."/>
            <person name="Ye C."/>
            <person name="Mutti N.S."/>
            <person name="Fang X."/>
            <person name="Qin N."/>
            <person name="Donahue G."/>
            <person name="Yang P."/>
            <person name="Li Q."/>
            <person name="Li C."/>
            <person name="Zhang P."/>
            <person name="Huang Z."/>
            <person name="Berger S.L."/>
            <person name="Reinberg D."/>
            <person name="Wang J."/>
            <person name="Liebig J."/>
        </authorList>
    </citation>
    <scope>NUCLEOTIDE SEQUENCE [LARGE SCALE GENOMIC DNA]</scope>
    <source>
        <strain evidence="3">C129</strain>
    </source>
</reference>
<name>E2ASF6_CAMFO</name>
<organism evidence="3">
    <name type="scientific">Camponotus floridanus</name>
    <name type="common">Florida carpenter ant</name>
    <dbReference type="NCBI Taxonomy" id="104421"/>
    <lineage>
        <taxon>Eukaryota</taxon>
        <taxon>Metazoa</taxon>
        <taxon>Ecdysozoa</taxon>
        <taxon>Arthropoda</taxon>
        <taxon>Hexapoda</taxon>
        <taxon>Insecta</taxon>
        <taxon>Pterygota</taxon>
        <taxon>Neoptera</taxon>
        <taxon>Endopterygota</taxon>
        <taxon>Hymenoptera</taxon>
        <taxon>Apocrita</taxon>
        <taxon>Aculeata</taxon>
        <taxon>Formicoidea</taxon>
        <taxon>Formicidae</taxon>
        <taxon>Formicinae</taxon>
        <taxon>Camponotus</taxon>
    </lineage>
</organism>